<feature type="compositionally biased region" description="Low complexity" evidence="1">
    <location>
        <begin position="103"/>
        <end position="133"/>
    </location>
</feature>
<protein>
    <submittedName>
        <fullName evidence="2">Uncharacterized protein</fullName>
    </submittedName>
</protein>
<evidence type="ECO:0000313" key="3">
    <source>
        <dbReference type="Proteomes" id="UP001150941"/>
    </source>
</evidence>
<name>A0A9W9NGP6_9EURO</name>
<comment type="caution">
    <text evidence="2">The sequence shown here is derived from an EMBL/GenBank/DDBJ whole genome shotgun (WGS) entry which is preliminary data.</text>
</comment>
<reference evidence="2" key="2">
    <citation type="journal article" date="2023" name="IMA Fungus">
        <title>Comparative genomic study of the Penicillium genus elucidates a diverse pangenome and 15 lateral gene transfer events.</title>
        <authorList>
            <person name="Petersen C."/>
            <person name="Sorensen T."/>
            <person name="Nielsen M.R."/>
            <person name="Sondergaard T.E."/>
            <person name="Sorensen J.L."/>
            <person name="Fitzpatrick D.A."/>
            <person name="Frisvad J.C."/>
            <person name="Nielsen K.L."/>
        </authorList>
    </citation>
    <scope>NUCLEOTIDE SEQUENCE</scope>
    <source>
        <strain evidence="2">IBT 19713</strain>
    </source>
</reference>
<dbReference type="Proteomes" id="UP001150941">
    <property type="component" value="Unassembled WGS sequence"/>
</dbReference>
<gene>
    <name evidence="2" type="ORF">N7468_008848</name>
</gene>
<sequence>MSTTTSMATTTGTAASSTTSTCPPSYEYPKGFSDAACAAVVSGNITDIFDHCCKGDAPTTYNDGCNIYCLAQNQNVGDLTHCLINSGARPVDVFCQPTNGSATATVAPSTTADSTSTGTATGTKTSGATSTSTKNAAIGTQPITKTGLGVVAMVFCSALMGVLA</sequence>
<feature type="region of interest" description="Disordered" evidence="1">
    <location>
        <begin position="1"/>
        <end position="22"/>
    </location>
</feature>
<evidence type="ECO:0000256" key="1">
    <source>
        <dbReference type="SAM" id="MobiDB-lite"/>
    </source>
</evidence>
<feature type="region of interest" description="Disordered" evidence="1">
    <location>
        <begin position="103"/>
        <end position="134"/>
    </location>
</feature>
<feature type="compositionally biased region" description="Low complexity" evidence="1">
    <location>
        <begin position="1"/>
        <end position="21"/>
    </location>
</feature>
<proteinExistence type="predicted"/>
<dbReference type="EMBL" id="JAPQKS010000007">
    <property type="protein sequence ID" value="KAJ5219644.1"/>
    <property type="molecule type" value="Genomic_DNA"/>
</dbReference>
<dbReference type="OrthoDB" id="3520229at2759"/>
<dbReference type="RefSeq" id="XP_058326474.1">
    <property type="nucleotide sequence ID" value="XM_058478144.1"/>
</dbReference>
<accession>A0A9W9NGP6</accession>
<reference evidence="2" key="1">
    <citation type="submission" date="2022-11" db="EMBL/GenBank/DDBJ databases">
        <authorList>
            <person name="Petersen C."/>
        </authorList>
    </citation>
    <scope>NUCLEOTIDE SEQUENCE</scope>
    <source>
        <strain evidence="2">IBT 19713</strain>
    </source>
</reference>
<dbReference type="AlphaFoldDB" id="A0A9W9NGP6"/>
<keyword evidence="3" id="KW-1185">Reference proteome</keyword>
<organism evidence="2 3">
    <name type="scientific">Penicillium chermesinum</name>
    <dbReference type="NCBI Taxonomy" id="63820"/>
    <lineage>
        <taxon>Eukaryota</taxon>
        <taxon>Fungi</taxon>
        <taxon>Dikarya</taxon>
        <taxon>Ascomycota</taxon>
        <taxon>Pezizomycotina</taxon>
        <taxon>Eurotiomycetes</taxon>
        <taxon>Eurotiomycetidae</taxon>
        <taxon>Eurotiales</taxon>
        <taxon>Aspergillaceae</taxon>
        <taxon>Penicillium</taxon>
    </lineage>
</organism>
<evidence type="ECO:0000313" key="2">
    <source>
        <dbReference type="EMBL" id="KAJ5219644.1"/>
    </source>
</evidence>
<dbReference type="GeneID" id="83205447"/>